<name>A0AB40C4T3_DIOCR</name>
<evidence type="ECO:0000256" key="4">
    <source>
        <dbReference type="ARBA" id="ARBA00023015"/>
    </source>
</evidence>
<dbReference type="InterPro" id="IPR008942">
    <property type="entry name" value="ENTH_VHS"/>
</dbReference>
<feature type="compositionally biased region" description="Polar residues" evidence="8">
    <location>
        <begin position="1331"/>
        <end position="1344"/>
    </location>
</feature>
<evidence type="ECO:0000313" key="12">
    <source>
        <dbReference type="RefSeq" id="XP_039134783.1"/>
    </source>
</evidence>
<evidence type="ECO:0000256" key="5">
    <source>
        <dbReference type="ARBA" id="ARBA00023089"/>
    </source>
</evidence>
<feature type="domain" description="CID" evidence="10">
    <location>
        <begin position="903"/>
        <end position="1044"/>
    </location>
</feature>
<dbReference type="Pfam" id="PF00855">
    <property type="entry name" value="PWWP"/>
    <property type="match status" value="1"/>
</dbReference>
<reference evidence="12 13" key="1">
    <citation type="submission" date="2025-04" db="UniProtKB">
        <authorList>
            <consortium name="RefSeq"/>
        </authorList>
    </citation>
    <scope>IDENTIFICATION</scope>
</reference>
<evidence type="ECO:0000313" key="13">
    <source>
        <dbReference type="RefSeq" id="XP_039134784.1"/>
    </source>
</evidence>
<dbReference type="CDD" id="cd20147">
    <property type="entry name" value="PWWP_HULK"/>
    <property type="match status" value="1"/>
</dbReference>
<feature type="region of interest" description="Disordered" evidence="8">
    <location>
        <begin position="332"/>
        <end position="553"/>
    </location>
</feature>
<proteinExistence type="predicted"/>
<evidence type="ECO:0000259" key="10">
    <source>
        <dbReference type="PROSITE" id="PS51391"/>
    </source>
</evidence>
<dbReference type="RefSeq" id="XP_039134783.1">
    <property type="nucleotide sequence ID" value="XM_039278849.1"/>
</dbReference>
<feature type="compositionally biased region" description="Basic residues" evidence="8">
    <location>
        <begin position="378"/>
        <end position="387"/>
    </location>
</feature>
<dbReference type="RefSeq" id="XP_039134784.1">
    <property type="nucleotide sequence ID" value="XM_039278850.1"/>
</dbReference>
<dbReference type="Gene3D" id="2.30.30.140">
    <property type="match status" value="1"/>
</dbReference>
<gene>
    <name evidence="12 13" type="primary">LOC120272105</name>
</gene>
<dbReference type="GO" id="GO:0009908">
    <property type="term" value="P:flower development"/>
    <property type="evidence" value="ECO:0007669"/>
    <property type="project" value="UniProtKB-KW"/>
</dbReference>
<dbReference type="GO" id="GO:0005634">
    <property type="term" value="C:nucleus"/>
    <property type="evidence" value="ECO:0007669"/>
    <property type="project" value="UniProtKB-SubCell"/>
</dbReference>
<keyword evidence="2" id="KW-0217">Developmental protein</keyword>
<dbReference type="SUPFAM" id="SSF63748">
    <property type="entry name" value="Tudor/PWWP/MBT"/>
    <property type="match status" value="1"/>
</dbReference>
<evidence type="ECO:0000256" key="3">
    <source>
        <dbReference type="ARBA" id="ARBA00022664"/>
    </source>
</evidence>
<dbReference type="PRINTS" id="PR01217">
    <property type="entry name" value="PRICHEXTENSN"/>
</dbReference>
<dbReference type="InterPro" id="IPR006569">
    <property type="entry name" value="CID_dom"/>
</dbReference>
<dbReference type="GO" id="GO:0006397">
    <property type="term" value="P:mRNA processing"/>
    <property type="evidence" value="ECO:0007669"/>
    <property type="project" value="UniProtKB-KW"/>
</dbReference>
<dbReference type="SMART" id="SM00293">
    <property type="entry name" value="PWWP"/>
    <property type="match status" value="1"/>
</dbReference>
<feature type="compositionally biased region" description="Low complexity" evidence="8">
    <location>
        <begin position="727"/>
        <end position="741"/>
    </location>
</feature>
<feature type="compositionally biased region" description="Pro residues" evidence="8">
    <location>
        <begin position="1350"/>
        <end position="1362"/>
    </location>
</feature>
<evidence type="ECO:0000256" key="6">
    <source>
        <dbReference type="ARBA" id="ARBA00023163"/>
    </source>
</evidence>
<dbReference type="GeneID" id="120272105"/>
<keyword evidence="6" id="KW-0804">Transcription</keyword>
<dbReference type="PROSITE" id="PS50812">
    <property type="entry name" value="PWWP"/>
    <property type="match status" value="1"/>
</dbReference>
<evidence type="ECO:0000256" key="7">
    <source>
        <dbReference type="ARBA" id="ARBA00023242"/>
    </source>
</evidence>
<feature type="region of interest" description="Disordered" evidence="8">
    <location>
        <begin position="169"/>
        <end position="248"/>
    </location>
</feature>
<dbReference type="InterPro" id="IPR000313">
    <property type="entry name" value="PWWP_dom"/>
</dbReference>
<feature type="region of interest" description="Disordered" evidence="8">
    <location>
        <begin position="1326"/>
        <end position="1385"/>
    </location>
</feature>
<feature type="region of interest" description="Disordered" evidence="8">
    <location>
        <begin position="873"/>
        <end position="902"/>
    </location>
</feature>
<dbReference type="PANTHER" id="PTHR12550">
    <property type="entry name" value="HEPATOMA-DERIVED GROWTH FACTOR-RELATED"/>
    <property type="match status" value="1"/>
</dbReference>
<dbReference type="Proteomes" id="UP001515500">
    <property type="component" value="Chromosome 11"/>
</dbReference>
<feature type="compositionally biased region" description="Basic and acidic residues" evidence="8">
    <location>
        <begin position="699"/>
        <end position="710"/>
    </location>
</feature>
<feature type="region of interest" description="Disordered" evidence="8">
    <location>
        <begin position="603"/>
        <end position="645"/>
    </location>
</feature>
<organism evidence="11 12">
    <name type="scientific">Dioscorea cayennensis subsp. rotundata</name>
    <name type="common">White Guinea yam</name>
    <name type="synonym">Dioscorea rotundata</name>
    <dbReference type="NCBI Taxonomy" id="55577"/>
    <lineage>
        <taxon>Eukaryota</taxon>
        <taxon>Viridiplantae</taxon>
        <taxon>Streptophyta</taxon>
        <taxon>Embryophyta</taxon>
        <taxon>Tracheophyta</taxon>
        <taxon>Spermatophyta</taxon>
        <taxon>Magnoliopsida</taxon>
        <taxon>Liliopsida</taxon>
        <taxon>Dioscoreales</taxon>
        <taxon>Dioscoreaceae</taxon>
        <taxon>Dioscorea</taxon>
    </lineage>
</organism>
<evidence type="ECO:0000259" key="9">
    <source>
        <dbReference type="PROSITE" id="PS50812"/>
    </source>
</evidence>
<accession>A0AB40C4T3</accession>
<evidence type="ECO:0000256" key="1">
    <source>
        <dbReference type="ARBA" id="ARBA00004123"/>
    </source>
</evidence>
<dbReference type="PANTHER" id="PTHR12550:SF70">
    <property type="entry name" value="JIL-1 ANCHORING AND STABILIZING PROTEIN, ISOFORM A"/>
    <property type="match status" value="1"/>
</dbReference>
<feature type="region of interest" description="Disordered" evidence="8">
    <location>
        <begin position="1147"/>
        <end position="1256"/>
    </location>
</feature>
<dbReference type="PROSITE" id="PS51391">
    <property type="entry name" value="CID"/>
    <property type="match status" value="1"/>
</dbReference>
<evidence type="ECO:0000256" key="8">
    <source>
        <dbReference type="SAM" id="MobiDB-lite"/>
    </source>
</evidence>
<dbReference type="Pfam" id="PF04818">
    <property type="entry name" value="CID"/>
    <property type="match status" value="1"/>
</dbReference>
<dbReference type="FunFam" id="1.25.40.90:FF:000037">
    <property type="entry name" value="Enhancer of ag-4 2"/>
    <property type="match status" value="1"/>
</dbReference>
<feature type="compositionally biased region" description="Polar residues" evidence="8">
    <location>
        <begin position="482"/>
        <end position="492"/>
    </location>
</feature>
<feature type="domain" description="PWWP" evidence="9">
    <location>
        <begin position="20"/>
        <end position="77"/>
    </location>
</feature>
<dbReference type="Gene3D" id="1.25.40.90">
    <property type="match status" value="1"/>
</dbReference>
<feature type="region of interest" description="Disordered" evidence="8">
    <location>
        <begin position="665"/>
        <end position="741"/>
    </location>
</feature>
<feature type="compositionally biased region" description="Basic and acidic residues" evidence="8">
    <location>
        <begin position="879"/>
        <end position="895"/>
    </location>
</feature>
<sequence length="1497" mass="161747">MPPGRRKSGQRAKVAGELSLGDLVLAKVKGFPAWPAKISRPEDWKRSPDPKKYFVQFFGTSEIAFVAPGDVQVFTNESKSKLIARCQGKTVKYFASAVEEISKAFEELQKKGMSDPAEDSEGTAVGIVSSLTVGVEDIEHTEHHEKAHLDDQEESCDDKRIDNIEFLSKDPHNLENRPSNQQETISATTKSCGGGKEFSSISYKKRKKALNSGTCMPNEEKKLPKLTSVSSSVKEENPTSPYCGLDDQNSMDVCPEKKVEKLLPKRSAASGSQSLCNTEGGHVDLIDNEPLALIFDCKNAGNGQKAVEDNGHVRSKAILESKGEAVKVLKAHNNHKLQKQLKEYSTEGGKQSDASFDGVKKSPVTVSRADADVAKNKIGQKKSKKNLSRKDFSKDASKVNTHNEDGPVPDGSSSSGEKNVKQSQVLKNKRRKNSATDAPRSAKRLKHMEAEGGKAGKLVRSGAAQSSSESRADKEVLRTKKSMGSSKRQNALPSRKGIPNVGNGKSGEPSLPPSKRSRMVEATSKVSAKSSVGAERNYDGEEDGLVSNHDTSPVTCIRSRRRVVRLDDDEEEGEEQRTPIHQESKILVISDSNVTTTAKILSLQPGSSKGSPLNAGQSTFENPSSTNNEKPSGVKTSPAEVGIDSSSDLGKVKVIKEEKAAGLQISPCPSKPECKPSSKVSWPTIISPKSAVSPVGKAKLNEDKPVKSELKASSTAGKKVQPSLLKSSCHPSESSNSSQNQTMLLKKGLSSSLEKTKAMLKSSTKMTMATESRLETAKAEAITLFDDAKFSDSATSMKHLIAAAQAKRKQAHLQGLHFDNVLSKVVSTPVICGRSPGLVFAVDTLASGNSVQTETQDIYASVPFNSPPKTVCQTSLTNHGEESEDRSSPEERPRGESLNGDTEAAVARDALEGMLETLSRTKESIGRATRLAIECAKYGLASEVVELLIRKLENEPSFHRRVDLFFLVDSITQCSHSQKGIASASYIPTVQAALPRLLGAAAPSGAGARENRRQCLKVLRLWLERKIMPESLLRQYMDDIEAPNDDANAGLSLRRLARTERSVDDPIREMEGMFVDEYGSNATFQLPGLLGAHVFEDEDDIPNSLYKVSMNDLPAESGIASEETDTCAFTPSDRNHHILEDVDGELEMEDVSASSKDEKGVSGNEPLSLDQWHQTERSSESIQNMLPPLPVDPPLPLDSPPPPPPLPPSPPPSPPPPPPPLSPSPPPPPPTLPPPPSVPPPPGPSSPPVSLLYHPKPQEYCRTPTASQTVQMTGNLAVPGHCAAAPNSDVLLQQQPIYGATGAINSQPMAGFTSMPFDYGHNDMYLAPQASHPNPQFQPGNGSFHQRPCPSLPPVQAPPNQPHPSSQTPANHFSYVNPMVQQNGPQPYNPYTPSLNNGRRHYNIDEQMRMHSSDFSPDNQHGAWVPSVRGPSCSGAPYAHDGFYRSNMERPPPNSAGYQIPLHTPVPPSGPSVPGYVLPQRLPSRPDVPAVNCWRPA</sequence>
<dbReference type="SMART" id="SM00582">
    <property type="entry name" value="RPR"/>
    <property type="match status" value="1"/>
</dbReference>
<keyword evidence="7" id="KW-0539">Nucleus</keyword>
<evidence type="ECO:0000313" key="11">
    <source>
        <dbReference type="Proteomes" id="UP001515500"/>
    </source>
</evidence>
<feature type="compositionally biased region" description="Basic and acidic residues" evidence="8">
    <location>
        <begin position="388"/>
        <end position="405"/>
    </location>
</feature>
<evidence type="ECO:0000256" key="2">
    <source>
        <dbReference type="ARBA" id="ARBA00022473"/>
    </source>
</evidence>
<keyword evidence="3" id="KW-0507">mRNA processing</keyword>
<keyword evidence="5" id="KW-0287">Flowering</keyword>
<protein>
    <submittedName>
        <fullName evidence="12 13">ENHANCER OF AG-4 protein 2-like</fullName>
    </submittedName>
</protein>
<keyword evidence="4" id="KW-0805">Transcription regulation</keyword>
<feature type="compositionally biased region" description="Polar residues" evidence="8">
    <location>
        <begin position="603"/>
        <end position="630"/>
    </location>
</feature>
<feature type="region of interest" description="Disordered" evidence="8">
    <location>
        <begin position="1454"/>
        <end position="1475"/>
    </location>
</feature>
<keyword evidence="11" id="KW-1185">Reference proteome</keyword>
<feature type="compositionally biased region" description="Polar residues" evidence="8">
    <location>
        <begin position="176"/>
        <end position="191"/>
    </location>
</feature>
<feature type="compositionally biased region" description="Pro residues" evidence="8">
    <location>
        <begin position="1187"/>
        <end position="1247"/>
    </location>
</feature>
<comment type="subcellular location">
    <subcellularLocation>
        <location evidence="1">Nucleus</location>
    </subcellularLocation>
</comment>